<dbReference type="AlphaFoldDB" id="A0A0C2D0X6"/>
<sequence>MRQLDHRAPVRAELMGEIGDRERTSAKPALEPKRTQDDLTKSGKSDGHDSLQLGRASSSADCSQGQRPSGQKLPPYPSSRDHIMSKKIARNGWRCSGADSRLRAQHWARE</sequence>
<evidence type="ECO:0000313" key="2">
    <source>
        <dbReference type="EMBL" id="KIG16886.1"/>
    </source>
</evidence>
<comment type="caution">
    <text evidence="2">The sequence shown here is derived from an EMBL/GenBank/DDBJ whole genome shotgun (WGS) entry which is preliminary data.</text>
</comment>
<protein>
    <submittedName>
        <fullName evidence="2">Uncharacterized protein</fullName>
    </submittedName>
</protein>
<feature type="compositionally biased region" description="Basic and acidic residues" evidence="1">
    <location>
        <begin position="1"/>
        <end position="10"/>
    </location>
</feature>
<accession>A0A0C2D0X6</accession>
<proteinExistence type="predicted"/>
<gene>
    <name evidence="2" type="ORF">DB30_04048</name>
</gene>
<reference evidence="2 3" key="1">
    <citation type="submission" date="2014-12" db="EMBL/GenBank/DDBJ databases">
        <title>Genome assembly of Enhygromyxa salina DSM 15201.</title>
        <authorList>
            <person name="Sharma G."/>
            <person name="Subramanian S."/>
        </authorList>
    </citation>
    <scope>NUCLEOTIDE SEQUENCE [LARGE SCALE GENOMIC DNA]</scope>
    <source>
        <strain evidence="2 3">DSM 15201</strain>
    </source>
</reference>
<dbReference type="Proteomes" id="UP000031599">
    <property type="component" value="Unassembled WGS sequence"/>
</dbReference>
<evidence type="ECO:0000313" key="3">
    <source>
        <dbReference type="Proteomes" id="UP000031599"/>
    </source>
</evidence>
<dbReference type="EMBL" id="JMCC02000031">
    <property type="protein sequence ID" value="KIG16886.1"/>
    <property type="molecule type" value="Genomic_DNA"/>
</dbReference>
<feature type="compositionally biased region" description="Basic and acidic residues" evidence="1">
    <location>
        <begin position="18"/>
        <end position="49"/>
    </location>
</feature>
<feature type="region of interest" description="Disordered" evidence="1">
    <location>
        <begin position="1"/>
        <end position="110"/>
    </location>
</feature>
<name>A0A0C2D0X6_9BACT</name>
<organism evidence="2 3">
    <name type="scientific">Enhygromyxa salina</name>
    <dbReference type="NCBI Taxonomy" id="215803"/>
    <lineage>
        <taxon>Bacteria</taxon>
        <taxon>Pseudomonadati</taxon>
        <taxon>Myxococcota</taxon>
        <taxon>Polyangia</taxon>
        <taxon>Nannocystales</taxon>
        <taxon>Nannocystaceae</taxon>
        <taxon>Enhygromyxa</taxon>
    </lineage>
</organism>
<evidence type="ECO:0000256" key="1">
    <source>
        <dbReference type="SAM" id="MobiDB-lite"/>
    </source>
</evidence>
<feature type="compositionally biased region" description="Polar residues" evidence="1">
    <location>
        <begin position="55"/>
        <end position="69"/>
    </location>
</feature>